<dbReference type="Proteomes" id="UP000319267">
    <property type="component" value="Unassembled WGS sequence"/>
</dbReference>
<name>A0A521AFC1_9FLAO</name>
<dbReference type="AlphaFoldDB" id="A0A521AFC1"/>
<gene>
    <name evidence="1" type="ORF">SAMN06265220_10182</name>
</gene>
<dbReference type="RefSeq" id="WP_111377827.1">
    <property type="nucleotide sequence ID" value="NZ_CP043612.1"/>
</dbReference>
<dbReference type="EMBL" id="FXTQ01000001">
    <property type="protein sequence ID" value="SMO33400.1"/>
    <property type="molecule type" value="Genomic_DNA"/>
</dbReference>
<keyword evidence="2" id="KW-1185">Reference proteome</keyword>
<evidence type="ECO:0000313" key="2">
    <source>
        <dbReference type="Proteomes" id="UP000319267"/>
    </source>
</evidence>
<evidence type="ECO:0000313" key="1">
    <source>
        <dbReference type="EMBL" id="SMO33400.1"/>
    </source>
</evidence>
<accession>A0A521AFC1</accession>
<proteinExistence type="predicted"/>
<protein>
    <submittedName>
        <fullName evidence="1">Uncharacterized protein</fullName>
    </submittedName>
</protein>
<reference evidence="1 2" key="1">
    <citation type="submission" date="2017-05" db="EMBL/GenBank/DDBJ databases">
        <authorList>
            <person name="Varghese N."/>
            <person name="Submissions S."/>
        </authorList>
    </citation>
    <scope>NUCLEOTIDE SEQUENCE [LARGE SCALE GENOMIC DNA]</scope>
    <source>
        <strain evidence="1 2">DSM 29982</strain>
    </source>
</reference>
<organism evidence="1 2">
    <name type="scientific">Flavobacterium nitrogenifigens</name>
    <dbReference type="NCBI Taxonomy" id="1617283"/>
    <lineage>
        <taxon>Bacteria</taxon>
        <taxon>Pseudomonadati</taxon>
        <taxon>Bacteroidota</taxon>
        <taxon>Flavobacteriia</taxon>
        <taxon>Flavobacteriales</taxon>
        <taxon>Flavobacteriaceae</taxon>
        <taxon>Flavobacterium</taxon>
    </lineage>
</organism>
<sequence length="59" mass="7013">MVENCKIDWKKHSSNFPRVMIGSKEWHKAGMPNVYGFTYLVDQNILEEIKQEKEQQKSN</sequence>